<dbReference type="AlphaFoldDB" id="A0A8T0HGE1"/>
<dbReference type="EMBL" id="CM026427">
    <property type="protein sequence ID" value="KAG0570703.1"/>
    <property type="molecule type" value="Genomic_DNA"/>
</dbReference>
<sequence length="178" mass="19142">MIHVMGILKFAWFWLKDAATTCLGKSAASAVPRDGSCDSVYASGNIADCTMTIMADIKCCNQGDACKTPRPSMGYPPCKLSTPYYAGLDEPGKPTMAMLIEIAKRAKAKKLAGQLNRPQVLAPFKKPSSVQPLKRKAPKPSIAASISPLLSRRMGRNILMTVQIPPRNPFPPPLAPSS</sequence>
<feature type="signal peptide" evidence="1">
    <location>
        <begin position="1"/>
        <end position="18"/>
    </location>
</feature>
<accession>A0A8T0HGE1</accession>
<evidence type="ECO:0000256" key="1">
    <source>
        <dbReference type="SAM" id="SignalP"/>
    </source>
</evidence>
<evidence type="ECO:0000313" key="3">
    <source>
        <dbReference type="Proteomes" id="UP000822688"/>
    </source>
</evidence>
<organism evidence="2 3">
    <name type="scientific">Ceratodon purpureus</name>
    <name type="common">Fire moss</name>
    <name type="synonym">Dicranum purpureum</name>
    <dbReference type="NCBI Taxonomy" id="3225"/>
    <lineage>
        <taxon>Eukaryota</taxon>
        <taxon>Viridiplantae</taxon>
        <taxon>Streptophyta</taxon>
        <taxon>Embryophyta</taxon>
        <taxon>Bryophyta</taxon>
        <taxon>Bryophytina</taxon>
        <taxon>Bryopsida</taxon>
        <taxon>Dicranidae</taxon>
        <taxon>Pseudoditrichales</taxon>
        <taxon>Ditrichaceae</taxon>
        <taxon>Ceratodon</taxon>
    </lineage>
</organism>
<keyword evidence="3" id="KW-1185">Reference proteome</keyword>
<feature type="chain" id="PRO_5035822797" evidence="1">
    <location>
        <begin position="19"/>
        <end position="178"/>
    </location>
</feature>
<evidence type="ECO:0000313" key="2">
    <source>
        <dbReference type="EMBL" id="KAG0570703.1"/>
    </source>
</evidence>
<reference evidence="2 3" key="1">
    <citation type="submission" date="2020-06" db="EMBL/GenBank/DDBJ databases">
        <title>WGS assembly of Ceratodon purpureus strain R40.</title>
        <authorList>
            <person name="Carey S.B."/>
            <person name="Jenkins J."/>
            <person name="Shu S."/>
            <person name="Lovell J.T."/>
            <person name="Sreedasyam A."/>
            <person name="Maumus F."/>
            <person name="Tiley G.P."/>
            <person name="Fernandez-Pozo N."/>
            <person name="Barry K."/>
            <person name="Chen C."/>
            <person name="Wang M."/>
            <person name="Lipzen A."/>
            <person name="Daum C."/>
            <person name="Saski C.A."/>
            <person name="Payton A.C."/>
            <person name="Mcbreen J.C."/>
            <person name="Conrad R.E."/>
            <person name="Kollar L.M."/>
            <person name="Olsson S."/>
            <person name="Huttunen S."/>
            <person name="Landis J.B."/>
            <person name="Wickett N.J."/>
            <person name="Johnson M.G."/>
            <person name="Rensing S.A."/>
            <person name="Grimwood J."/>
            <person name="Schmutz J."/>
            <person name="Mcdaniel S.F."/>
        </authorList>
    </citation>
    <scope>NUCLEOTIDE SEQUENCE [LARGE SCALE GENOMIC DNA]</scope>
    <source>
        <strain evidence="2 3">R40</strain>
    </source>
</reference>
<name>A0A8T0HGE1_CERPU</name>
<comment type="caution">
    <text evidence="2">The sequence shown here is derived from an EMBL/GenBank/DDBJ whole genome shotgun (WGS) entry which is preliminary data.</text>
</comment>
<keyword evidence="1" id="KW-0732">Signal</keyword>
<gene>
    <name evidence="2" type="ORF">KC19_6G181900</name>
</gene>
<protein>
    <submittedName>
        <fullName evidence="2">Uncharacterized protein</fullName>
    </submittedName>
</protein>
<dbReference type="Proteomes" id="UP000822688">
    <property type="component" value="Chromosome 6"/>
</dbReference>
<proteinExistence type="predicted"/>